<dbReference type="PANTHER" id="PTHR31635">
    <property type="entry name" value="REVERSE TRANSCRIPTASE DOMAIN-CONTAINING PROTEIN-RELATED"/>
    <property type="match status" value="1"/>
</dbReference>
<dbReference type="EMBL" id="CM029038">
    <property type="protein sequence ID" value="KAG2652790.1"/>
    <property type="molecule type" value="Genomic_DNA"/>
</dbReference>
<dbReference type="SUPFAM" id="SSF56219">
    <property type="entry name" value="DNase I-like"/>
    <property type="match status" value="1"/>
</dbReference>
<evidence type="ECO:0000313" key="3">
    <source>
        <dbReference type="Proteomes" id="UP000823388"/>
    </source>
</evidence>
<feature type="domain" description="Endonuclease/exonuclease/phosphatase" evidence="1">
    <location>
        <begin position="3"/>
        <end position="203"/>
    </location>
</feature>
<evidence type="ECO:0000313" key="2">
    <source>
        <dbReference type="EMBL" id="KAG2652790.1"/>
    </source>
</evidence>
<comment type="caution">
    <text evidence="2">The sequence shown here is derived from an EMBL/GenBank/DDBJ whole genome shotgun (WGS) entry which is preliminary data.</text>
</comment>
<dbReference type="PANTHER" id="PTHR31635:SF196">
    <property type="entry name" value="REVERSE TRANSCRIPTASE DOMAIN-CONTAINING PROTEIN-RELATED"/>
    <property type="match status" value="1"/>
</dbReference>
<reference evidence="2" key="1">
    <citation type="submission" date="2020-05" db="EMBL/GenBank/DDBJ databases">
        <title>WGS assembly of Panicum virgatum.</title>
        <authorList>
            <person name="Lovell J.T."/>
            <person name="Jenkins J."/>
            <person name="Shu S."/>
            <person name="Juenger T.E."/>
            <person name="Schmutz J."/>
        </authorList>
    </citation>
    <scope>NUCLEOTIDE SEQUENCE</scope>
    <source>
        <strain evidence="2">AP13</strain>
    </source>
</reference>
<dbReference type="Gene3D" id="3.60.10.10">
    <property type="entry name" value="Endonuclease/exonuclease/phosphatase"/>
    <property type="match status" value="1"/>
</dbReference>
<protein>
    <recommendedName>
        <fullName evidence="1">Endonuclease/exonuclease/phosphatase domain-containing protein</fullName>
    </recommendedName>
</protein>
<proteinExistence type="predicted"/>
<accession>A0A8T0WY72</accession>
<keyword evidence="3" id="KW-1185">Reference proteome</keyword>
<evidence type="ECO:0000259" key="1">
    <source>
        <dbReference type="Pfam" id="PF03372"/>
    </source>
</evidence>
<name>A0A8T0WY72_PANVG</name>
<sequence>MVREEQINFIALSETGQDNFTDTTLKNLCGGRDFIWHNMAPHGRSGGILLGVDLGIFDIGAIDEGDFYVKFLLRNKSDGFKFNLYTVYGPAQQQNKEAFLTELAHICSHEALPYIIGGDFNIMRYPHEKSKSTFDTKWLNLFNAVIQAFDLKEIDMSGHLYTLACPGDDPTYEKLDRVLVSSEWEDKFPLATVQTSDRNTSDHTPLILNTGSSTHQNKQPTFKFERGWLIRDGFFDMVAKLWQSETSCNTALEKWQNKIRHLRQYLRGWAKHTAGAYKKEKQRLISLLDVIDKKAESNSLSDNEIHMKHYLKERLVHLLREEEIKWYERAKVKTLLQGDNNTHFFHLVANGKHRKQHIFRLEQEDGIIVIDTNLKNYITNYYKNLFGQPEANNFSLVESRIEDIPQVSAEENIMLTSPFTEEEVKQAVFQMEHNKAPGPDGFPAEFYQVFWEIIKGDLMSLFKNFHEECLPLFSLNFGVITLLPKTSDAKQIQQYRPICLLNVSFKIFTKAGTNRLNRVAQQVVNPCQSAFMPGRNIM</sequence>
<dbReference type="AlphaFoldDB" id="A0A8T0WY72"/>
<dbReference type="GO" id="GO:0003824">
    <property type="term" value="F:catalytic activity"/>
    <property type="evidence" value="ECO:0007669"/>
    <property type="project" value="InterPro"/>
</dbReference>
<dbReference type="InterPro" id="IPR036691">
    <property type="entry name" value="Endo/exonu/phosph_ase_sf"/>
</dbReference>
<organism evidence="2 3">
    <name type="scientific">Panicum virgatum</name>
    <name type="common">Blackwell switchgrass</name>
    <dbReference type="NCBI Taxonomy" id="38727"/>
    <lineage>
        <taxon>Eukaryota</taxon>
        <taxon>Viridiplantae</taxon>
        <taxon>Streptophyta</taxon>
        <taxon>Embryophyta</taxon>
        <taxon>Tracheophyta</taxon>
        <taxon>Spermatophyta</taxon>
        <taxon>Magnoliopsida</taxon>
        <taxon>Liliopsida</taxon>
        <taxon>Poales</taxon>
        <taxon>Poaceae</taxon>
        <taxon>PACMAD clade</taxon>
        <taxon>Panicoideae</taxon>
        <taxon>Panicodae</taxon>
        <taxon>Paniceae</taxon>
        <taxon>Panicinae</taxon>
        <taxon>Panicum</taxon>
        <taxon>Panicum sect. Hiantes</taxon>
    </lineage>
</organism>
<gene>
    <name evidence="2" type="ORF">PVAP13_1NG379700</name>
</gene>
<dbReference type="Proteomes" id="UP000823388">
    <property type="component" value="Chromosome 1N"/>
</dbReference>
<dbReference type="Pfam" id="PF03372">
    <property type="entry name" value="Exo_endo_phos"/>
    <property type="match status" value="1"/>
</dbReference>
<dbReference type="InterPro" id="IPR005135">
    <property type="entry name" value="Endo/exonuclease/phosphatase"/>
</dbReference>